<feature type="transmembrane region" description="Helical" evidence="2">
    <location>
        <begin position="56"/>
        <end position="76"/>
    </location>
</feature>
<reference evidence="3 4" key="1">
    <citation type="journal article" date="2010" name="Nature">
        <title>Genome sequence of the palaeopolyploid soybean.</title>
        <authorList>
            <person name="Schmutz J."/>
            <person name="Cannon S.B."/>
            <person name="Schlueter J."/>
            <person name="Ma J."/>
            <person name="Mitros T."/>
            <person name="Nelson W."/>
            <person name="Hyten D.L."/>
            <person name="Song Q."/>
            <person name="Thelen J.J."/>
            <person name="Cheng J."/>
            <person name="Xu D."/>
            <person name="Hellsten U."/>
            <person name="May G.D."/>
            <person name="Yu Y."/>
            <person name="Sakurai T."/>
            <person name="Umezawa T."/>
            <person name="Bhattacharyya M.K."/>
            <person name="Sandhu D."/>
            <person name="Valliyodan B."/>
            <person name="Lindquist E."/>
            <person name="Peto M."/>
            <person name="Grant D."/>
            <person name="Shu S."/>
            <person name="Goodstein D."/>
            <person name="Barry K."/>
            <person name="Futrell-Griggs M."/>
            <person name="Abernathy B."/>
            <person name="Du J."/>
            <person name="Tian Z."/>
            <person name="Zhu L."/>
            <person name="Gill N."/>
            <person name="Joshi T."/>
            <person name="Libault M."/>
            <person name="Sethuraman A."/>
            <person name="Zhang X.-C."/>
            <person name="Shinozaki K."/>
            <person name="Nguyen H.T."/>
            <person name="Wing R.A."/>
            <person name="Cregan P."/>
            <person name="Specht J."/>
            <person name="Grimwood J."/>
            <person name="Rokhsar D."/>
            <person name="Stacey G."/>
            <person name="Shoemaker R.C."/>
            <person name="Jackson S.A."/>
        </authorList>
    </citation>
    <scope>NUCLEOTIDE SEQUENCE [LARGE SCALE GENOMIC DNA]</scope>
    <source>
        <strain evidence="4">cv. Williams 82</strain>
        <tissue evidence="3">Callus</tissue>
    </source>
</reference>
<evidence type="ECO:0000313" key="3">
    <source>
        <dbReference type="EMBL" id="KRG93645.1"/>
    </source>
</evidence>
<reference evidence="4" key="2">
    <citation type="submission" date="2018-02" db="UniProtKB">
        <authorList>
            <consortium name="EnsemblPlants"/>
        </authorList>
    </citation>
    <scope>IDENTIFICATION</scope>
    <source>
        <strain evidence="4">Williams 82</strain>
    </source>
</reference>
<dbReference type="Gramene" id="KRG93645">
    <property type="protein sequence ID" value="KRG93645"/>
    <property type="gene ID" value="GLYMA_19G030000"/>
</dbReference>
<evidence type="ECO:0000256" key="1">
    <source>
        <dbReference type="SAM" id="MobiDB-lite"/>
    </source>
</evidence>
<keyword evidence="5" id="KW-1185">Reference proteome</keyword>
<sequence length="104" mass="11973">MLPASTAPPSQVAPPPEQSHIPLPCEAVSPPLPFGTGHETNITIRFFNLSFLEHRVVLALKFEIIFYLFCLGRFIVYIKFKLNKLLGFLCWREWNSRTYVLCSF</sequence>
<evidence type="ECO:0000313" key="5">
    <source>
        <dbReference type="Proteomes" id="UP000008827"/>
    </source>
</evidence>
<dbReference type="EnsemblPlants" id="KRG93645">
    <property type="protein sequence ID" value="KRG93645"/>
    <property type="gene ID" value="GLYMA_19G030000"/>
</dbReference>
<evidence type="ECO:0000313" key="4">
    <source>
        <dbReference type="EnsemblPlants" id="KRG93645"/>
    </source>
</evidence>
<gene>
    <name evidence="3" type="ORF">GLYMA_19G030000</name>
</gene>
<dbReference type="EMBL" id="CM000852">
    <property type="protein sequence ID" value="KRG93645.1"/>
    <property type="molecule type" value="Genomic_DNA"/>
</dbReference>
<proteinExistence type="predicted"/>
<protein>
    <submittedName>
        <fullName evidence="3 4">Uncharacterized protein</fullName>
    </submittedName>
</protein>
<evidence type="ECO:0000256" key="2">
    <source>
        <dbReference type="SAM" id="Phobius"/>
    </source>
</evidence>
<dbReference type="AlphaFoldDB" id="A0A0R0EHE8"/>
<keyword evidence="2" id="KW-0812">Transmembrane</keyword>
<keyword evidence="2" id="KW-0472">Membrane</keyword>
<dbReference type="Proteomes" id="UP000008827">
    <property type="component" value="Chromosome 19"/>
</dbReference>
<dbReference type="InParanoid" id="A0A0R0EHE8"/>
<feature type="region of interest" description="Disordered" evidence="1">
    <location>
        <begin position="1"/>
        <end position="20"/>
    </location>
</feature>
<accession>A0A0R0EHE8</accession>
<name>A0A0R0EHE8_SOYBN</name>
<organism evidence="3">
    <name type="scientific">Glycine max</name>
    <name type="common">Soybean</name>
    <name type="synonym">Glycine hispida</name>
    <dbReference type="NCBI Taxonomy" id="3847"/>
    <lineage>
        <taxon>Eukaryota</taxon>
        <taxon>Viridiplantae</taxon>
        <taxon>Streptophyta</taxon>
        <taxon>Embryophyta</taxon>
        <taxon>Tracheophyta</taxon>
        <taxon>Spermatophyta</taxon>
        <taxon>Magnoliopsida</taxon>
        <taxon>eudicotyledons</taxon>
        <taxon>Gunneridae</taxon>
        <taxon>Pentapetalae</taxon>
        <taxon>rosids</taxon>
        <taxon>fabids</taxon>
        <taxon>Fabales</taxon>
        <taxon>Fabaceae</taxon>
        <taxon>Papilionoideae</taxon>
        <taxon>50 kb inversion clade</taxon>
        <taxon>NPAAA clade</taxon>
        <taxon>indigoferoid/millettioid clade</taxon>
        <taxon>Phaseoleae</taxon>
        <taxon>Glycine</taxon>
        <taxon>Glycine subgen. Soja</taxon>
    </lineage>
</organism>
<keyword evidence="2" id="KW-1133">Transmembrane helix</keyword>
<reference evidence="3" key="3">
    <citation type="submission" date="2018-07" db="EMBL/GenBank/DDBJ databases">
        <title>WGS assembly of Glycine max.</title>
        <authorList>
            <person name="Schmutz J."/>
            <person name="Cannon S."/>
            <person name="Schlueter J."/>
            <person name="Ma J."/>
            <person name="Mitros T."/>
            <person name="Nelson W."/>
            <person name="Hyten D."/>
            <person name="Song Q."/>
            <person name="Thelen J."/>
            <person name="Cheng J."/>
            <person name="Xu D."/>
            <person name="Hellsten U."/>
            <person name="May G."/>
            <person name="Yu Y."/>
            <person name="Sakurai T."/>
            <person name="Umezawa T."/>
            <person name="Bhattacharyya M."/>
            <person name="Sandhu D."/>
            <person name="Valliyodan B."/>
            <person name="Lindquist E."/>
            <person name="Peto M."/>
            <person name="Grant D."/>
            <person name="Shu S."/>
            <person name="Goodstein D."/>
            <person name="Barry K."/>
            <person name="Futrell-Griggs M."/>
            <person name="Abernathy B."/>
            <person name="Du J."/>
            <person name="Tian Z."/>
            <person name="Zhu L."/>
            <person name="Gill N."/>
            <person name="Joshi T."/>
            <person name="Libault M."/>
            <person name="Sethuraman A."/>
            <person name="Zhang X."/>
            <person name="Shinozaki K."/>
            <person name="Nguyen H."/>
            <person name="Wing R."/>
            <person name="Cregan P."/>
            <person name="Specht J."/>
            <person name="Grimwood J."/>
            <person name="Rokhsar D."/>
            <person name="Stacey G."/>
            <person name="Shoemaker R."/>
            <person name="Jackson S."/>
        </authorList>
    </citation>
    <scope>NUCLEOTIDE SEQUENCE</scope>
    <source>
        <tissue evidence="3">Callus</tissue>
    </source>
</reference>